<dbReference type="GO" id="GO:0006351">
    <property type="term" value="P:DNA-templated transcription"/>
    <property type="evidence" value="ECO:0007669"/>
    <property type="project" value="InterPro"/>
</dbReference>
<dbReference type="EMBL" id="KN847334">
    <property type="protein sequence ID" value="KIW45742.1"/>
    <property type="molecule type" value="Genomic_DNA"/>
</dbReference>
<dbReference type="PANTHER" id="PTHR46910:SF25">
    <property type="entry name" value="ABC-TRANSPORTER-REGULATING TRANSCRIPTION FACTOR"/>
    <property type="match status" value="1"/>
</dbReference>
<dbReference type="Proteomes" id="UP000053342">
    <property type="component" value="Unassembled WGS sequence"/>
</dbReference>
<dbReference type="Pfam" id="PF04082">
    <property type="entry name" value="Fungal_trans"/>
    <property type="match status" value="1"/>
</dbReference>
<evidence type="ECO:0000256" key="2">
    <source>
        <dbReference type="SAM" id="MobiDB-lite"/>
    </source>
</evidence>
<reference evidence="4 5" key="1">
    <citation type="submission" date="2015-01" db="EMBL/GenBank/DDBJ databases">
        <title>The Genome Sequence of Exophiala oligosperma CBS72588.</title>
        <authorList>
            <consortium name="The Broad Institute Genomics Platform"/>
            <person name="Cuomo C."/>
            <person name="de Hoog S."/>
            <person name="Gorbushina A."/>
            <person name="Stielow B."/>
            <person name="Teixiera M."/>
            <person name="Abouelleil A."/>
            <person name="Chapman S.B."/>
            <person name="Priest M."/>
            <person name="Young S.K."/>
            <person name="Wortman J."/>
            <person name="Nusbaum C."/>
            <person name="Birren B."/>
        </authorList>
    </citation>
    <scope>NUCLEOTIDE SEQUENCE [LARGE SCALE GENOMIC DNA]</scope>
    <source>
        <strain evidence="4 5">CBS 72588</strain>
    </source>
</reference>
<dbReference type="SMART" id="SM00906">
    <property type="entry name" value="Fungal_trans"/>
    <property type="match status" value="1"/>
</dbReference>
<name>A0A0D2C7F2_9EURO</name>
<evidence type="ECO:0000256" key="1">
    <source>
        <dbReference type="ARBA" id="ARBA00023242"/>
    </source>
</evidence>
<dbReference type="HOGENOM" id="CLU_016058_0_0_1"/>
<gene>
    <name evidence="4" type="ORF">PV06_04103</name>
</gene>
<dbReference type="CDD" id="cd12148">
    <property type="entry name" value="fungal_TF_MHR"/>
    <property type="match status" value="1"/>
</dbReference>
<evidence type="ECO:0000259" key="3">
    <source>
        <dbReference type="SMART" id="SM00906"/>
    </source>
</evidence>
<keyword evidence="1" id="KW-0539">Nucleus</keyword>
<feature type="compositionally biased region" description="Polar residues" evidence="2">
    <location>
        <begin position="68"/>
        <end position="86"/>
    </location>
</feature>
<dbReference type="RefSeq" id="XP_016265958.1">
    <property type="nucleotide sequence ID" value="XM_016404953.1"/>
</dbReference>
<feature type="domain" description="Xylanolytic transcriptional activator regulatory" evidence="3">
    <location>
        <begin position="303"/>
        <end position="377"/>
    </location>
</feature>
<organism evidence="4 5">
    <name type="scientific">Exophiala oligosperma</name>
    <dbReference type="NCBI Taxonomy" id="215243"/>
    <lineage>
        <taxon>Eukaryota</taxon>
        <taxon>Fungi</taxon>
        <taxon>Dikarya</taxon>
        <taxon>Ascomycota</taxon>
        <taxon>Pezizomycotina</taxon>
        <taxon>Eurotiomycetes</taxon>
        <taxon>Chaetothyriomycetidae</taxon>
        <taxon>Chaetothyriales</taxon>
        <taxon>Herpotrichiellaceae</taxon>
        <taxon>Exophiala</taxon>
    </lineage>
</organism>
<accession>A0A0D2C7F2</accession>
<dbReference type="PANTHER" id="PTHR46910">
    <property type="entry name" value="TRANSCRIPTION FACTOR PDR1"/>
    <property type="match status" value="1"/>
</dbReference>
<evidence type="ECO:0000313" key="5">
    <source>
        <dbReference type="Proteomes" id="UP000053342"/>
    </source>
</evidence>
<proteinExistence type="predicted"/>
<dbReference type="AlphaFoldDB" id="A0A0D2C7F2"/>
<dbReference type="InterPro" id="IPR050987">
    <property type="entry name" value="AtrR-like"/>
</dbReference>
<dbReference type="GO" id="GO:0003700">
    <property type="term" value="F:DNA-binding transcription factor activity"/>
    <property type="evidence" value="ECO:0007669"/>
    <property type="project" value="InterPro"/>
</dbReference>
<dbReference type="GO" id="GO:0008270">
    <property type="term" value="F:zinc ion binding"/>
    <property type="evidence" value="ECO:0007669"/>
    <property type="project" value="InterPro"/>
</dbReference>
<feature type="region of interest" description="Disordered" evidence="2">
    <location>
        <begin position="68"/>
        <end position="90"/>
    </location>
</feature>
<evidence type="ECO:0000313" key="4">
    <source>
        <dbReference type="EMBL" id="KIW45742.1"/>
    </source>
</evidence>
<dbReference type="VEuPathDB" id="FungiDB:PV06_04103"/>
<sequence length="669" mass="75544">MDRAIPAWKALDQIMINASLILFQPQQMTMSIIRTDSMTLRLLLQDVPENFVVQYPLTFVHYQADDTTINSPNDNRTSHQDSLTPHQTEHDDISVVPHSIVPRERATFHQNEHEDSSVYASDTLNQEYYGPRSFLSFSSQPGVVWINSKVKSTEFSHVATRMITEMARMLKMSRTPSAAREPEPPAEVQRQYTKAYFEEAPEAAFNVVNRSWFESRLSAPQNGTTTDDKAWYALRSVLWASGSRISLSKSKSFGEASRSSWALFENALSVHTEIQLLRASLVAVQALVLMAYYAEGVGKTSLQYMLCSTAMRLACSKGLHRQPPRSWKIPPYEAKHRNWIFWSIYCLEKQICTRSGRPSSMDDDDVSTLVPQSALTNSSGDTMYCHILVEMMQLCSRAKKRLSCSRGLAQVAENLIETVRTLAQELEDMKIRFAIQYNLCLDEPLDLSRLPVLGLTLRQAQSLQAHYCCLVLDINTPLSYPWSGVHAYAEQDLPASAQVEKSCSAVVQAARRSILGTRQIQFDASCTALASLYTPFYSSINLFIHILRDTSMSSTKSDLMLLEIAVGYFSSLELTTDFELSVSLVREMSHFARLALERGNNEIGNGIGGDLDTYRNITELSRDTFPNNCVSEPAEFDIYENEFFGSLPDETFEMWSTLLPFTDMDDLVL</sequence>
<dbReference type="STRING" id="215243.A0A0D2C7F2"/>
<protein>
    <recommendedName>
        <fullName evidence="3">Xylanolytic transcriptional activator regulatory domain-containing protein</fullName>
    </recommendedName>
</protein>
<dbReference type="OrthoDB" id="39175at2759"/>
<dbReference type="InterPro" id="IPR007219">
    <property type="entry name" value="XnlR_reg_dom"/>
</dbReference>
<keyword evidence="5" id="KW-1185">Reference proteome</keyword>
<dbReference type="GO" id="GO:0003677">
    <property type="term" value="F:DNA binding"/>
    <property type="evidence" value="ECO:0007669"/>
    <property type="project" value="InterPro"/>
</dbReference>
<dbReference type="GeneID" id="27356177"/>